<evidence type="ECO:0000256" key="1">
    <source>
        <dbReference type="ARBA" id="ARBA00008535"/>
    </source>
</evidence>
<evidence type="ECO:0000256" key="4">
    <source>
        <dbReference type="SAM" id="MobiDB-lite"/>
    </source>
</evidence>
<dbReference type="FunFam" id="3.40.50.300:FF:003781">
    <property type="entry name" value="GTPase, IMAP family member 7"/>
    <property type="match status" value="1"/>
</dbReference>
<dbReference type="CDD" id="cd01852">
    <property type="entry name" value="AIG1"/>
    <property type="match status" value="1"/>
</dbReference>
<keyword evidence="3" id="KW-0342">GTP-binding</keyword>
<dbReference type="Gene3D" id="3.40.50.300">
    <property type="entry name" value="P-loop containing nucleotide triphosphate hydrolases"/>
    <property type="match status" value="2"/>
</dbReference>
<dbReference type="InterPro" id="IPR027417">
    <property type="entry name" value="P-loop_NTPase"/>
</dbReference>
<dbReference type="AlphaFoldDB" id="A0A8D0MIQ4"/>
<proteinExistence type="inferred from homology"/>
<feature type="region of interest" description="Disordered" evidence="4">
    <location>
        <begin position="246"/>
        <end position="277"/>
    </location>
</feature>
<evidence type="ECO:0000313" key="7">
    <source>
        <dbReference type="Proteomes" id="UP000694726"/>
    </source>
</evidence>
<evidence type="ECO:0000259" key="5">
    <source>
        <dbReference type="PROSITE" id="PS51720"/>
    </source>
</evidence>
<organism evidence="6 7">
    <name type="scientific">Sus scrofa</name>
    <name type="common">Pig</name>
    <dbReference type="NCBI Taxonomy" id="9823"/>
    <lineage>
        <taxon>Eukaryota</taxon>
        <taxon>Metazoa</taxon>
        <taxon>Chordata</taxon>
        <taxon>Craniata</taxon>
        <taxon>Vertebrata</taxon>
        <taxon>Euteleostomi</taxon>
        <taxon>Mammalia</taxon>
        <taxon>Eutheria</taxon>
        <taxon>Laurasiatheria</taxon>
        <taxon>Artiodactyla</taxon>
        <taxon>Suina</taxon>
        <taxon>Suidae</taxon>
        <taxon>Sus</taxon>
    </lineage>
</organism>
<keyword evidence="2" id="KW-0547">Nucleotide-binding</keyword>
<dbReference type="GO" id="GO:0005525">
    <property type="term" value="F:GTP binding"/>
    <property type="evidence" value="ECO:0007669"/>
    <property type="project" value="UniProtKB-KW"/>
</dbReference>
<dbReference type="PANTHER" id="PTHR10903">
    <property type="entry name" value="GTPASE, IMAP FAMILY MEMBER-RELATED"/>
    <property type="match status" value="1"/>
</dbReference>
<dbReference type="InterPro" id="IPR006703">
    <property type="entry name" value="G_AIG1"/>
</dbReference>
<dbReference type="SUPFAM" id="SSF52540">
    <property type="entry name" value="P-loop containing nucleoside triphosphate hydrolases"/>
    <property type="match status" value="1"/>
</dbReference>
<reference evidence="6" key="1">
    <citation type="submission" date="2025-08" db="UniProtKB">
        <authorList>
            <consortium name="Ensembl"/>
        </authorList>
    </citation>
    <scope>IDENTIFICATION</scope>
</reference>
<dbReference type="Ensembl" id="ENSSSCT00015010102.1">
    <property type="protein sequence ID" value="ENSSSCP00015004005.1"/>
    <property type="gene ID" value="ENSSSCG00015007597.1"/>
</dbReference>
<dbReference type="PROSITE" id="PS51720">
    <property type="entry name" value="G_AIG1"/>
    <property type="match status" value="1"/>
</dbReference>
<sequence length="322" mass="37608">MSHECRGHSWVRSLAGHRERHQWAESLQGRPLEGHPNTVCLLFPDVPGLRKQNLRDSQLRLVLVGKTGAGKSATGNSILGKKVFPSGISAKSITKHCEKGKSTWKEREVVVVDTPGIFDPEVQEEDTVKEICRCKILTMFGERAMQRMILLFTRKDDLEGTDFHEYLKEASESVRELMGKFRNRYCVVNNRATGEERKRQRDQLLSLVVRVVKECGERYYTNDLYEKSEEVIQKVIEENRRAELEREKAKGRQECEEKPKSQQDELERKNQRTQMEREVEERQAFWDQWQEDARDKIDLNEILETILNVLKIASTLFSLFRL</sequence>
<evidence type="ECO:0000256" key="3">
    <source>
        <dbReference type="ARBA" id="ARBA00023134"/>
    </source>
</evidence>
<dbReference type="PANTHER" id="PTHR10903:SF182">
    <property type="entry name" value="GTPASE IMAP FAMILY MEMBER 4"/>
    <property type="match status" value="1"/>
</dbReference>
<protein>
    <recommendedName>
        <fullName evidence="5">AIG1-type G domain-containing protein</fullName>
    </recommendedName>
</protein>
<comment type="similarity">
    <text evidence="1">Belongs to the TRAFAC class TrmE-Era-EngA-EngB-Septin-like GTPase superfamily. AIG1/Toc34/Toc159-like paraseptin GTPase family. IAN subfamily.</text>
</comment>
<accession>A0A8D0MIQ4</accession>
<name>A0A8D0MIQ4_PIG</name>
<evidence type="ECO:0000313" key="6">
    <source>
        <dbReference type="Ensembl" id="ENSSSCP00015004005.1"/>
    </source>
</evidence>
<feature type="domain" description="AIG1-type G" evidence="5">
    <location>
        <begin position="56"/>
        <end position="294"/>
    </location>
</feature>
<evidence type="ECO:0000256" key="2">
    <source>
        <dbReference type="ARBA" id="ARBA00022741"/>
    </source>
</evidence>
<dbReference type="Proteomes" id="UP000694726">
    <property type="component" value="Unplaced"/>
</dbReference>
<gene>
    <name evidence="6" type="primary">GIMAP4</name>
</gene>
<dbReference type="Pfam" id="PF04548">
    <property type="entry name" value="AIG1"/>
    <property type="match status" value="1"/>
</dbReference>
<dbReference type="InterPro" id="IPR045058">
    <property type="entry name" value="GIMA/IAN/Toc"/>
</dbReference>
<dbReference type="FunFam" id="3.40.50.300:FF:005433">
    <property type="entry name" value="Uncharacterized protein"/>
    <property type="match status" value="1"/>
</dbReference>